<keyword evidence="3" id="KW-1185">Reference proteome</keyword>
<protein>
    <submittedName>
        <fullName evidence="2">Uncharacterized protein</fullName>
    </submittedName>
</protein>
<dbReference type="EMBL" id="BAABHS010000053">
    <property type="protein sequence ID" value="GAA4994679.1"/>
    <property type="molecule type" value="Genomic_DNA"/>
</dbReference>
<gene>
    <name evidence="2" type="ORF">GCM10023205_79370</name>
</gene>
<sequence>MGDICEQYGLGLRDTLAVHDAHRLVSGRVAPLITWVAASILQDLRTEVAQDPSVKVAFMARDGHVLAAAIRGLDPELFDRHCTEIRMSRNVMEALWQDSPGGYLPLDEKTFRTYKGRVSAEAAAGAIHHTRDYLRRCGLPVDTPGTRVVLVDDGLRGGGGEVLHHVFGWDTFSHLTVAAVPPKHPRPDRVKGHLFHLGPDEWQGGTVEYLPDDPARTLLCDQALHVWETFISGPQNTVDHIGPDGPVSGELPLWPGTRVPKQWANTTALQAMRASVLLAAYAHASAYRGVPPDQVMREQREGRDRFVSDLRRIVRGDRSLDGTYTAMLWTTADRATAPTQSQHRTMTAIANSFTGLTAQLPASVRSERRIPSVTSPMAAFRDPGATCVTCPEPPTTRAPESRRGKGLELRQ</sequence>
<evidence type="ECO:0000256" key="1">
    <source>
        <dbReference type="SAM" id="MobiDB-lite"/>
    </source>
</evidence>
<reference evidence="3" key="1">
    <citation type="journal article" date="2019" name="Int. J. Syst. Evol. Microbiol.">
        <title>The Global Catalogue of Microorganisms (GCM) 10K type strain sequencing project: providing services to taxonomists for standard genome sequencing and annotation.</title>
        <authorList>
            <consortium name="The Broad Institute Genomics Platform"/>
            <consortium name="The Broad Institute Genome Sequencing Center for Infectious Disease"/>
            <person name="Wu L."/>
            <person name="Ma J."/>
        </authorList>
    </citation>
    <scope>NUCLEOTIDE SEQUENCE [LARGE SCALE GENOMIC DNA]</scope>
    <source>
        <strain evidence="3">JCM 17986</strain>
    </source>
</reference>
<evidence type="ECO:0000313" key="2">
    <source>
        <dbReference type="EMBL" id="GAA4994679.1"/>
    </source>
</evidence>
<evidence type="ECO:0000313" key="3">
    <source>
        <dbReference type="Proteomes" id="UP001500466"/>
    </source>
</evidence>
<proteinExistence type="predicted"/>
<accession>A0ABP9IDS5</accession>
<feature type="compositionally biased region" description="Basic and acidic residues" evidence="1">
    <location>
        <begin position="399"/>
        <end position="411"/>
    </location>
</feature>
<dbReference type="Proteomes" id="UP001500466">
    <property type="component" value="Unassembled WGS sequence"/>
</dbReference>
<feature type="region of interest" description="Disordered" evidence="1">
    <location>
        <begin position="391"/>
        <end position="411"/>
    </location>
</feature>
<comment type="caution">
    <text evidence="2">The sequence shown here is derived from an EMBL/GenBank/DDBJ whole genome shotgun (WGS) entry which is preliminary data.</text>
</comment>
<name>A0ABP9IDS5_9ACTN</name>
<organism evidence="2 3">
    <name type="scientific">Yinghuangia aomiensis</name>
    <dbReference type="NCBI Taxonomy" id="676205"/>
    <lineage>
        <taxon>Bacteria</taxon>
        <taxon>Bacillati</taxon>
        <taxon>Actinomycetota</taxon>
        <taxon>Actinomycetes</taxon>
        <taxon>Kitasatosporales</taxon>
        <taxon>Streptomycetaceae</taxon>
        <taxon>Yinghuangia</taxon>
    </lineage>
</organism>